<evidence type="ECO:0000313" key="2">
    <source>
        <dbReference type="EMBL" id="EGR27448.1"/>
    </source>
</evidence>
<name>G0R546_ICHMU</name>
<feature type="transmembrane region" description="Helical" evidence="1">
    <location>
        <begin position="7"/>
        <end position="29"/>
    </location>
</feature>
<accession>G0R546</accession>
<evidence type="ECO:0000256" key="1">
    <source>
        <dbReference type="SAM" id="Phobius"/>
    </source>
</evidence>
<feature type="transmembrane region" description="Helical" evidence="1">
    <location>
        <begin position="82"/>
        <end position="100"/>
    </location>
</feature>
<evidence type="ECO:0008006" key="4">
    <source>
        <dbReference type="Google" id="ProtNLM"/>
    </source>
</evidence>
<keyword evidence="1" id="KW-0472">Membrane</keyword>
<keyword evidence="3" id="KW-1185">Reference proteome</keyword>
<organism evidence="2 3">
    <name type="scientific">Ichthyophthirius multifiliis</name>
    <name type="common">White spot disease agent</name>
    <name type="synonym">Ich</name>
    <dbReference type="NCBI Taxonomy" id="5932"/>
    <lineage>
        <taxon>Eukaryota</taxon>
        <taxon>Sar</taxon>
        <taxon>Alveolata</taxon>
        <taxon>Ciliophora</taxon>
        <taxon>Intramacronucleata</taxon>
        <taxon>Oligohymenophorea</taxon>
        <taxon>Hymenostomatida</taxon>
        <taxon>Ophryoglenina</taxon>
        <taxon>Ichthyophthirius</taxon>
    </lineage>
</organism>
<reference evidence="2 3" key="1">
    <citation type="submission" date="2011-07" db="EMBL/GenBank/DDBJ databases">
        <authorList>
            <person name="Coyne R."/>
            <person name="Brami D."/>
            <person name="Johnson J."/>
            <person name="Hostetler J."/>
            <person name="Hannick L."/>
            <person name="Clark T."/>
            <person name="Cassidy-Hanley D."/>
            <person name="Inman J."/>
        </authorList>
    </citation>
    <scope>NUCLEOTIDE SEQUENCE [LARGE SCALE GENOMIC DNA]</scope>
    <source>
        <strain evidence="2 3">G5</strain>
    </source>
</reference>
<proteinExistence type="predicted"/>
<dbReference type="Proteomes" id="UP000008983">
    <property type="component" value="Unassembled WGS sequence"/>
</dbReference>
<sequence>MFLIYNLRIFLASIFNIRLIGFCSIYFRIIQLSIYNKKRNYQKMKTICKIFPVLLRNANIQKNREFLKSKILKLSFRQENKVFMLQIKSISGLIRLILILKRLMKNFIRINMRFLKIPLRI</sequence>
<evidence type="ECO:0000313" key="3">
    <source>
        <dbReference type="Proteomes" id="UP000008983"/>
    </source>
</evidence>
<dbReference type="RefSeq" id="XP_004024358.1">
    <property type="nucleotide sequence ID" value="XM_004024309.1"/>
</dbReference>
<dbReference type="InParanoid" id="G0R546"/>
<keyword evidence="1" id="KW-1133">Transmembrane helix</keyword>
<dbReference type="EMBL" id="GL984360">
    <property type="protein sequence ID" value="EGR27448.1"/>
    <property type="molecule type" value="Genomic_DNA"/>
</dbReference>
<keyword evidence="1" id="KW-0812">Transmembrane</keyword>
<protein>
    <recommendedName>
        <fullName evidence="4">Transmembrane protein</fullName>
    </recommendedName>
</protein>
<dbReference type="GeneID" id="14903513"/>
<dbReference type="AlphaFoldDB" id="G0R546"/>
<gene>
    <name evidence="2" type="ORF">IMG5_196310</name>
</gene>